<gene>
    <name evidence="2" type="ORF">OVA965_LOCUS32399</name>
    <name evidence="3" type="ORF">TMI583_LOCUS33255</name>
</gene>
<accession>A0A8S2S0E2</accession>
<feature type="compositionally biased region" description="Basic and acidic residues" evidence="1">
    <location>
        <begin position="26"/>
        <end position="44"/>
    </location>
</feature>
<sequence>SVSYLPYIKPEKSGSEFPFSNPFGRTETRPEPEPEEKLLESGSG</sequence>
<dbReference type="Proteomes" id="UP000682733">
    <property type="component" value="Unassembled WGS sequence"/>
</dbReference>
<evidence type="ECO:0000313" key="4">
    <source>
        <dbReference type="Proteomes" id="UP000682733"/>
    </source>
</evidence>
<comment type="caution">
    <text evidence="3">The sequence shown here is derived from an EMBL/GenBank/DDBJ whole genome shotgun (WGS) entry which is preliminary data.</text>
</comment>
<dbReference type="EMBL" id="CAJOBA010046914">
    <property type="protein sequence ID" value="CAF4195153.1"/>
    <property type="molecule type" value="Genomic_DNA"/>
</dbReference>
<dbReference type="AlphaFoldDB" id="A0A8S2S0E2"/>
<name>A0A8S2S0E2_9BILA</name>
<proteinExistence type="predicted"/>
<feature type="non-terminal residue" evidence="3">
    <location>
        <position position="1"/>
    </location>
</feature>
<evidence type="ECO:0000256" key="1">
    <source>
        <dbReference type="SAM" id="MobiDB-lite"/>
    </source>
</evidence>
<reference evidence="3" key="1">
    <citation type="submission" date="2021-02" db="EMBL/GenBank/DDBJ databases">
        <authorList>
            <person name="Nowell W R."/>
        </authorList>
    </citation>
    <scope>NUCLEOTIDE SEQUENCE</scope>
</reference>
<dbReference type="EMBL" id="CAJNOK010025214">
    <property type="protein sequence ID" value="CAF1387376.1"/>
    <property type="molecule type" value="Genomic_DNA"/>
</dbReference>
<organism evidence="3 4">
    <name type="scientific">Didymodactylos carnosus</name>
    <dbReference type="NCBI Taxonomy" id="1234261"/>
    <lineage>
        <taxon>Eukaryota</taxon>
        <taxon>Metazoa</taxon>
        <taxon>Spiralia</taxon>
        <taxon>Gnathifera</taxon>
        <taxon>Rotifera</taxon>
        <taxon>Eurotatoria</taxon>
        <taxon>Bdelloidea</taxon>
        <taxon>Philodinida</taxon>
        <taxon>Philodinidae</taxon>
        <taxon>Didymodactylos</taxon>
    </lineage>
</organism>
<evidence type="ECO:0000313" key="2">
    <source>
        <dbReference type="EMBL" id="CAF1387376.1"/>
    </source>
</evidence>
<protein>
    <submittedName>
        <fullName evidence="3">Uncharacterized protein</fullName>
    </submittedName>
</protein>
<evidence type="ECO:0000313" key="3">
    <source>
        <dbReference type="EMBL" id="CAF4195153.1"/>
    </source>
</evidence>
<dbReference type="Proteomes" id="UP000677228">
    <property type="component" value="Unassembled WGS sequence"/>
</dbReference>
<feature type="region of interest" description="Disordered" evidence="1">
    <location>
        <begin position="1"/>
        <end position="44"/>
    </location>
</feature>